<feature type="transmembrane region" description="Helical" evidence="8">
    <location>
        <begin position="463"/>
        <end position="483"/>
    </location>
</feature>
<protein>
    <recommendedName>
        <fullName evidence="9">Major facilitator superfamily (MFS) profile domain-containing protein</fullName>
    </recommendedName>
</protein>
<dbReference type="PANTHER" id="PTHR23511">
    <property type="entry name" value="SYNAPTIC VESICLE GLYCOPROTEIN 2"/>
    <property type="match status" value="1"/>
</dbReference>
<evidence type="ECO:0000256" key="2">
    <source>
        <dbReference type="ARBA" id="ARBA00008335"/>
    </source>
</evidence>
<feature type="transmembrane region" description="Helical" evidence="8">
    <location>
        <begin position="84"/>
        <end position="102"/>
    </location>
</feature>
<dbReference type="AlphaFoldDB" id="A0ABD2NNZ3"/>
<dbReference type="Gene3D" id="1.20.1250.20">
    <property type="entry name" value="MFS general substrate transporter like domains"/>
    <property type="match status" value="1"/>
</dbReference>
<feature type="transmembrane region" description="Helical" evidence="8">
    <location>
        <begin position="300"/>
        <end position="325"/>
    </location>
</feature>
<comment type="caution">
    <text evidence="10">The sequence shown here is derived from an EMBL/GenBank/DDBJ whole genome shotgun (WGS) entry which is preliminary data.</text>
</comment>
<evidence type="ECO:0000313" key="11">
    <source>
        <dbReference type="Proteomes" id="UP001516400"/>
    </source>
</evidence>
<evidence type="ECO:0000256" key="5">
    <source>
        <dbReference type="ARBA" id="ARBA00022989"/>
    </source>
</evidence>
<dbReference type="EMBL" id="JABFTP020000124">
    <property type="protein sequence ID" value="KAL3280315.1"/>
    <property type="molecule type" value="Genomic_DNA"/>
</dbReference>
<keyword evidence="11" id="KW-1185">Reference proteome</keyword>
<feature type="domain" description="Major facilitator superfamily (MFS) profile" evidence="9">
    <location>
        <begin position="43"/>
        <end position="513"/>
    </location>
</feature>
<evidence type="ECO:0000259" key="9">
    <source>
        <dbReference type="PROSITE" id="PS50850"/>
    </source>
</evidence>
<feature type="transmembrane region" description="Helical" evidence="8">
    <location>
        <begin position="402"/>
        <end position="420"/>
    </location>
</feature>
<dbReference type="PANTHER" id="PTHR23511:SF36">
    <property type="entry name" value="EG:BACR7A4.13 PROTEIN-RELATED"/>
    <property type="match status" value="1"/>
</dbReference>
<feature type="transmembrane region" description="Helical" evidence="8">
    <location>
        <begin position="167"/>
        <end position="189"/>
    </location>
</feature>
<accession>A0ABD2NNZ3</accession>
<evidence type="ECO:0000256" key="4">
    <source>
        <dbReference type="ARBA" id="ARBA00022692"/>
    </source>
</evidence>
<dbReference type="PROSITE" id="PS50850">
    <property type="entry name" value="MFS"/>
    <property type="match status" value="1"/>
</dbReference>
<dbReference type="Pfam" id="PF00083">
    <property type="entry name" value="Sugar_tr"/>
    <property type="match status" value="1"/>
</dbReference>
<dbReference type="InterPro" id="IPR036259">
    <property type="entry name" value="MFS_trans_sf"/>
</dbReference>
<reference evidence="10 11" key="1">
    <citation type="journal article" date="2021" name="BMC Biol.">
        <title>Horizontally acquired antibacterial genes associated with adaptive radiation of ladybird beetles.</title>
        <authorList>
            <person name="Li H.S."/>
            <person name="Tang X.F."/>
            <person name="Huang Y.H."/>
            <person name="Xu Z.Y."/>
            <person name="Chen M.L."/>
            <person name="Du X.Y."/>
            <person name="Qiu B.Y."/>
            <person name="Chen P.T."/>
            <person name="Zhang W."/>
            <person name="Slipinski A."/>
            <person name="Escalona H.E."/>
            <person name="Waterhouse R.M."/>
            <person name="Zwick A."/>
            <person name="Pang H."/>
        </authorList>
    </citation>
    <scope>NUCLEOTIDE SEQUENCE [LARGE SCALE GENOMIC DNA]</scope>
    <source>
        <strain evidence="10">SYSU2018</strain>
    </source>
</reference>
<feature type="transmembrane region" description="Helical" evidence="8">
    <location>
        <begin position="132"/>
        <end position="155"/>
    </location>
</feature>
<comment type="similarity">
    <text evidence="2">Belongs to the major facilitator superfamily.</text>
</comment>
<evidence type="ECO:0000256" key="6">
    <source>
        <dbReference type="ARBA" id="ARBA00023136"/>
    </source>
</evidence>
<feature type="transmembrane region" description="Helical" evidence="8">
    <location>
        <begin position="432"/>
        <end position="451"/>
    </location>
</feature>
<evidence type="ECO:0000256" key="7">
    <source>
        <dbReference type="SAM" id="MobiDB-lite"/>
    </source>
</evidence>
<dbReference type="Proteomes" id="UP001516400">
    <property type="component" value="Unassembled WGS sequence"/>
</dbReference>
<keyword evidence="4 8" id="KW-0812">Transmembrane</keyword>
<dbReference type="SUPFAM" id="SSF103473">
    <property type="entry name" value="MFS general substrate transporter"/>
    <property type="match status" value="1"/>
</dbReference>
<evidence type="ECO:0000256" key="3">
    <source>
        <dbReference type="ARBA" id="ARBA00022448"/>
    </source>
</evidence>
<feature type="transmembrane region" description="Helical" evidence="8">
    <location>
        <begin position="489"/>
        <end position="508"/>
    </location>
</feature>
<dbReference type="InterPro" id="IPR005828">
    <property type="entry name" value="MFS_sugar_transport-like"/>
</dbReference>
<evidence type="ECO:0000313" key="10">
    <source>
        <dbReference type="EMBL" id="KAL3280315.1"/>
    </source>
</evidence>
<feature type="transmembrane region" description="Helical" evidence="8">
    <location>
        <begin position="109"/>
        <end position="126"/>
    </location>
</feature>
<dbReference type="InterPro" id="IPR020846">
    <property type="entry name" value="MFS_dom"/>
</dbReference>
<gene>
    <name evidence="10" type="ORF">HHI36_017804</name>
</gene>
<organism evidence="10 11">
    <name type="scientific">Cryptolaemus montrouzieri</name>
    <dbReference type="NCBI Taxonomy" id="559131"/>
    <lineage>
        <taxon>Eukaryota</taxon>
        <taxon>Metazoa</taxon>
        <taxon>Ecdysozoa</taxon>
        <taxon>Arthropoda</taxon>
        <taxon>Hexapoda</taxon>
        <taxon>Insecta</taxon>
        <taxon>Pterygota</taxon>
        <taxon>Neoptera</taxon>
        <taxon>Endopterygota</taxon>
        <taxon>Coleoptera</taxon>
        <taxon>Polyphaga</taxon>
        <taxon>Cucujiformia</taxon>
        <taxon>Coccinelloidea</taxon>
        <taxon>Coccinellidae</taxon>
        <taxon>Scymninae</taxon>
        <taxon>Scymnini</taxon>
        <taxon>Cryptolaemus</taxon>
    </lineage>
</organism>
<feature type="transmembrane region" description="Helical" evidence="8">
    <location>
        <begin position="209"/>
        <end position="228"/>
    </location>
</feature>
<feature type="transmembrane region" description="Helical" evidence="8">
    <location>
        <begin position="372"/>
        <end position="395"/>
    </location>
</feature>
<comment type="subcellular location">
    <subcellularLocation>
        <location evidence="1">Membrane</location>
        <topology evidence="1">Multi-pass membrane protein</topology>
    </subcellularLocation>
</comment>
<keyword evidence="6 8" id="KW-0472">Membrane</keyword>
<dbReference type="GO" id="GO:0016020">
    <property type="term" value="C:membrane"/>
    <property type="evidence" value="ECO:0007669"/>
    <property type="project" value="UniProtKB-SubCell"/>
</dbReference>
<evidence type="ECO:0000256" key="1">
    <source>
        <dbReference type="ARBA" id="ARBA00004141"/>
    </source>
</evidence>
<feature type="region of interest" description="Disordered" evidence="7">
    <location>
        <begin position="1"/>
        <end position="20"/>
    </location>
</feature>
<sequence>MGVVDTIEDHQDGGEEGNLLEDEPADFETAIAETGFGKFNFFLVPIAICCSCVTLFETTTMSYVFPAAQCDLNLTLEEKGMLNAATYAGTIASAFFWGFLFDTFGRRKLLMIGYLLDGIIDILSGFSPNKQFLMLMKFIGGFIINGPFAAIPTYLSELHVAKYRSRMPLLLGVGVSLGGIYLPFLAALILPLNFKIIILDILVLHSWGVYLLVNALPAILSGIVFIFLPESPKFLMSKGRNKEALVVFQTIYSINSGKSREKYPIKKLVEETMKNKRSESIYQGLKGGWAQIRPLFGSTYLLLFLLVCALQMFVFMSFSTLRLWMPQIFQAVNDYKFLNNDTSAPLCEMISSFKPSKNESKECFVNFDNLEVYINSAIVAATSLVGYLITGFLINAIGQKRILNILTLVWAFVAVGLYFAPNDKVATGLLSIFKALGSIGMNVVIIIIVNLFPTTLRTMTVSLSMMTGRAAGMIGNLVFPYLLKMGCGPPFFSIASLIFSCFILSLVVPQEKKIFI</sequence>
<keyword evidence="5 8" id="KW-1133">Transmembrane helix</keyword>
<name>A0ABD2NNZ3_9CUCU</name>
<evidence type="ECO:0000256" key="8">
    <source>
        <dbReference type="SAM" id="Phobius"/>
    </source>
</evidence>
<proteinExistence type="inferred from homology"/>
<keyword evidence="3" id="KW-0813">Transport</keyword>
<feature type="transmembrane region" description="Helical" evidence="8">
    <location>
        <begin position="41"/>
        <end position="64"/>
    </location>
</feature>